<dbReference type="InterPro" id="IPR008928">
    <property type="entry name" value="6-hairpin_glycosidase_sf"/>
</dbReference>
<dbReference type="InterPro" id="IPR008313">
    <property type="entry name" value="GH125"/>
</dbReference>
<organism evidence="1 2">
    <name type="scientific">Terriglobus aquaticus</name>
    <dbReference type="NCBI Taxonomy" id="940139"/>
    <lineage>
        <taxon>Bacteria</taxon>
        <taxon>Pseudomonadati</taxon>
        <taxon>Acidobacteriota</taxon>
        <taxon>Terriglobia</taxon>
        <taxon>Terriglobales</taxon>
        <taxon>Acidobacteriaceae</taxon>
        <taxon>Terriglobus</taxon>
    </lineage>
</organism>
<sequence>MNRRDLLLGASALATTSALSGQYSTAAFSGLSGRPPVAKRRFTSITVERAIESFRTATSSTVLQQTFENCFPNTLDTTVFPSTRDGHPDTYVITGDIDAMWLRDSAAQMWVYLPLTRIDKTVSDLVEGVVRHHARLVLLDPYANAFTRHPGDHALDWALHDDTDMKPGVAERKWEIDSLCYVVRLAHGFWKASNNPAAFDDTWHQAARRIVQTFREQQRKENLGPYHFQRAAANPTDSLPLGGYGNPTRPNGLICSGFRPSDDACIFPQFIPANLFAAVTLDRIAEIASTVLHDDALASEAKSFAGEVRQAVQAHGIIQHPKHGQIYAYEVDGYGNSVAMDDANAPGLASLAYLQLVPQNDPLYQRTRAFALSFDNPYFFRGSAGEGIGGPHIGLGHIWPMAILFRALTSSSDAEITQCLRTLVNTTNGTHFMHESFYKDDPSKYTRPWFAWANGLFGELCLKLQAERPQLLRNFSA</sequence>
<keyword evidence="1" id="KW-0378">Hydrolase</keyword>
<name>A0ABW9KHP0_9BACT</name>
<gene>
    <name evidence="1" type="ORF">ACK2TP_04725</name>
</gene>
<dbReference type="RefSeq" id="WP_263413403.1">
    <property type="nucleotide sequence ID" value="NZ_BAABBH010000001.1"/>
</dbReference>
<comment type="caution">
    <text evidence="1">The sequence shown here is derived from an EMBL/GenBank/DDBJ whole genome shotgun (WGS) entry which is preliminary data.</text>
</comment>
<dbReference type="EMBL" id="JBJYXY010000001">
    <property type="protein sequence ID" value="MFN2975058.1"/>
    <property type="molecule type" value="Genomic_DNA"/>
</dbReference>
<reference evidence="1 2" key="1">
    <citation type="submission" date="2024-12" db="EMBL/GenBank/DDBJ databases">
        <authorList>
            <person name="Lee Y."/>
        </authorList>
    </citation>
    <scope>NUCLEOTIDE SEQUENCE [LARGE SCALE GENOMIC DNA]</scope>
    <source>
        <strain evidence="1 2">03SUJ4</strain>
    </source>
</reference>
<dbReference type="Proteomes" id="UP001634747">
    <property type="component" value="Unassembled WGS sequence"/>
</dbReference>
<accession>A0ABW9KHP0</accession>
<dbReference type="PANTHER" id="PTHR31047:SF0">
    <property type="entry name" value="MEIOTICALLY UP-REGULATED GENE 157 PROTEIN"/>
    <property type="match status" value="1"/>
</dbReference>
<dbReference type="PIRSF" id="PIRSF028846">
    <property type="entry name" value="UCP028846"/>
    <property type="match status" value="1"/>
</dbReference>
<dbReference type="Gene3D" id="1.50.10.10">
    <property type="match status" value="1"/>
</dbReference>
<dbReference type="InterPro" id="IPR012341">
    <property type="entry name" value="6hp_glycosidase-like_sf"/>
</dbReference>
<dbReference type="SMART" id="SM01149">
    <property type="entry name" value="DUF1237"/>
    <property type="match status" value="1"/>
</dbReference>
<dbReference type="GO" id="GO:0016787">
    <property type="term" value="F:hydrolase activity"/>
    <property type="evidence" value="ECO:0007669"/>
    <property type="project" value="UniProtKB-KW"/>
</dbReference>
<protein>
    <submittedName>
        <fullName evidence="1">Glycoside hydrolase family 125 protein</fullName>
    </submittedName>
</protein>
<evidence type="ECO:0000313" key="2">
    <source>
        <dbReference type="Proteomes" id="UP001634747"/>
    </source>
</evidence>
<dbReference type="PANTHER" id="PTHR31047">
    <property type="entry name" value="MEIOTICALLY UP-REGULATED GENE 157 PROTEIN"/>
    <property type="match status" value="1"/>
</dbReference>
<keyword evidence="2" id="KW-1185">Reference proteome</keyword>
<proteinExistence type="predicted"/>
<evidence type="ECO:0000313" key="1">
    <source>
        <dbReference type="EMBL" id="MFN2975058.1"/>
    </source>
</evidence>
<dbReference type="SUPFAM" id="SSF48208">
    <property type="entry name" value="Six-hairpin glycosidases"/>
    <property type="match status" value="1"/>
</dbReference>
<dbReference type="Pfam" id="PF06824">
    <property type="entry name" value="Glyco_hydro_125"/>
    <property type="match status" value="1"/>
</dbReference>